<dbReference type="GO" id="GO:0003677">
    <property type="term" value="F:DNA binding"/>
    <property type="evidence" value="ECO:0007669"/>
    <property type="project" value="InterPro"/>
</dbReference>
<evidence type="ECO:0000313" key="2">
    <source>
        <dbReference type="EMBL" id="MBO0344560.1"/>
    </source>
</evidence>
<sequence length="213" mass="24188">MDFISLSRNALDIWSQEEEGSNSDSLILKLLPLTQPPGINLHRLNVDFDKKEDFVLQNIVEKTDQRRRGATRMGDHPDQAYVEANVFPAFMEARDTGHPVIDCVSAKAVDRYYIYDRVILPQKCSAPQRALWLVAIVWPRLILPIPEIRPQLTEAEADILKCLMMGEQPKEIAPQLNLSRRAIEHRIQSLKAKYGARNVTHLVALAITNELVG</sequence>
<keyword evidence="3" id="KW-1185">Reference proteome</keyword>
<dbReference type="EMBL" id="JAFLNF010000002">
    <property type="protein sequence ID" value="MBO0344560.1"/>
    <property type="molecule type" value="Genomic_DNA"/>
</dbReference>
<proteinExistence type="predicted"/>
<dbReference type="AlphaFoldDB" id="A0A939EKX4"/>
<comment type="caution">
    <text evidence="2">The sequence shown here is derived from an EMBL/GenBank/DDBJ whole genome shotgun (WGS) entry which is preliminary data.</text>
</comment>
<evidence type="ECO:0000259" key="1">
    <source>
        <dbReference type="PROSITE" id="PS50043"/>
    </source>
</evidence>
<organism evidence="2 3">
    <name type="scientific">Roseibium limicola</name>
    <dbReference type="NCBI Taxonomy" id="2816037"/>
    <lineage>
        <taxon>Bacteria</taxon>
        <taxon>Pseudomonadati</taxon>
        <taxon>Pseudomonadota</taxon>
        <taxon>Alphaproteobacteria</taxon>
        <taxon>Hyphomicrobiales</taxon>
        <taxon>Stappiaceae</taxon>
        <taxon>Roseibium</taxon>
    </lineage>
</organism>
<dbReference type="SUPFAM" id="SSF46894">
    <property type="entry name" value="C-terminal effector domain of the bipartite response regulators"/>
    <property type="match status" value="1"/>
</dbReference>
<dbReference type="InterPro" id="IPR036388">
    <property type="entry name" value="WH-like_DNA-bd_sf"/>
</dbReference>
<dbReference type="Proteomes" id="UP000664779">
    <property type="component" value="Unassembled WGS sequence"/>
</dbReference>
<dbReference type="RefSeq" id="WP_206938661.1">
    <property type="nucleotide sequence ID" value="NZ_JAFLNF010000002.1"/>
</dbReference>
<dbReference type="GO" id="GO:0006355">
    <property type="term" value="P:regulation of DNA-templated transcription"/>
    <property type="evidence" value="ECO:0007669"/>
    <property type="project" value="InterPro"/>
</dbReference>
<dbReference type="CDD" id="cd06170">
    <property type="entry name" value="LuxR_C_like"/>
    <property type="match status" value="1"/>
</dbReference>
<dbReference type="InterPro" id="IPR000792">
    <property type="entry name" value="Tscrpt_reg_LuxR_C"/>
</dbReference>
<name>A0A939EKX4_9HYPH</name>
<dbReference type="Gene3D" id="1.10.10.10">
    <property type="entry name" value="Winged helix-like DNA-binding domain superfamily/Winged helix DNA-binding domain"/>
    <property type="match status" value="1"/>
</dbReference>
<evidence type="ECO:0000313" key="3">
    <source>
        <dbReference type="Proteomes" id="UP000664779"/>
    </source>
</evidence>
<gene>
    <name evidence="2" type="ORF">J0X15_04935</name>
</gene>
<dbReference type="Pfam" id="PF00196">
    <property type="entry name" value="GerE"/>
    <property type="match status" value="1"/>
</dbReference>
<dbReference type="InterPro" id="IPR016032">
    <property type="entry name" value="Sig_transdc_resp-reg_C-effctor"/>
</dbReference>
<accession>A0A939EKX4</accession>
<dbReference type="PROSITE" id="PS50043">
    <property type="entry name" value="HTH_LUXR_2"/>
    <property type="match status" value="1"/>
</dbReference>
<protein>
    <submittedName>
        <fullName evidence="2">Helix-turn-helix transcriptional regulator</fullName>
    </submittedName>
</protein>
<dbReference type="SMART" id="SM00421">
    <property type="entry name" value="HTH_LUXR"/>
    <property type="match status" value="1"/>
</dbReference>
<reference evidence="2" key="1">
    <citation type="submission" date="2021-03" db="EMBL/GenBank/DDBJ databases">
        <title>Roseibium sp. CAU 1637 isolated from Incheon.</title>
        <authorList>
            <person name="Kim W."/>
        </authorList>
    </citation>
    <scope>NUCLEOTIDE SEQUENCE</scope>
    <source>
        <strain evidence="2">CAU 1637</strain>
    </source>
</reference>
<feature type="domain" description="HTH luxR-type" evidence="1">
    <location>
        <begin position="145"/>
        <end position="210"/>
    </location>
</feature>